<keyword evidence="2" id="KW-1185">Reference proteome</keyword>
<comment type="caution">
    <text evidence="1">The sequence shown here is derived from an EMBL/GenBank/DDBJ whole genome shotgun (WGS) entry which is preliminary data.</text>
</comment>
<name>A0A4R3KAE0_9BACI</name>
<dbReference type="AlphaFoldDB" id="A0A4R3KAE0"/>
<protein>
    <submittedName>
        <fullName evidence="1">Uncharacterized protein</fullName>
    </submittedName>
</protein>
<dbReference type="Proteomes" id="UP000295788">
    <property type="component" value="Unassembled WGS sequence"/>
</dbReference>
<evidence type="ECO:0000313" key="2">
    <source>
        <dbReference type="Proteomes" id="UP000295788"/>
    </source>
</evidence>
<proteinExistence type="predicted"/>
<dbReference type="RefSeq" id="WP_132769983.1">
    <property type="nucleotide sequence ID" value="NZ_SMAB01000019.1"/>
</dbReference>
<organism evidence="1 2">
    <name type="scientific">Tepidibacillus fermentans</name>
    <dbReference type="NCBI Taxonomy" id="1281767"/>
    <lineage>
        <taxon>Bacteria</taxon>
        <taxon>Bacillati</taxon>
        <taxon>Bacillota</taxon>
        <taxon>Bacilli</taxon>
        <taxon>Bacillales</taxon>
        <taxon>Bacillaceae</taxon>
        <taxon>Tepidibacillus</taxon>
    </lineage>
</organism>
<sequence>MFKKMINHTRLSIEQRAELMIVALFNFLEKLFDGEEEYSEKKEQIAEQMIIKVFHYLEEMFDDESEQAETA</sequence>
<dbReference type="EMBL" id="SMAB01000019">
    <property type="protein sequence ID" value="TCS79893.1"/>
    <property type="molecule type" value="Genomic_DNA"/>
</dbReference>
<evidence type="ECO:0000313" key="1">
    <source>
        <dbReference type="EMBL" id="TCS79893.1"/>
    </source>
</evidence>
<accession>A0A4R3KAE0</accession>
<reference evidence="1 2" key="1">
    <citation type="submission" date="2019-03" db="EMBL/GenBank/DDBJ databases">
        <title>Genomic Encyclopedia of Type Strains, Phase IV (KMG-IV): sequencing the most valuable type-strain genomes for metagenomic binning, comparative biology and taxonomic classification.</title>
        <authorList>
            <person name="Goeker M."/>
        </authorList>
    </citation>
    <scope>NUCLEOTIDE SEQUENCE [LARGE SCALE GENOMIC DNA]</scope>
    <source>
        <strain evidence="1 2">DSM 23802</strain>
    </source>
</reference>
<gene>
    <name evidence="1" type="ORF">EDD72_11911</name>
</gene>